<dbReference type="RefSeq" id="XP_020157623.1">
    <property type="nucleotide sequence ID" value="XM_020302034.1"/>
</dbReference>
<dbReference type="PANTHER" id="PTHR20934:SF23">
    <property type="entry name" value="TRANSCRIPTION ELONGATION FACTOR 1 HOMOLOG"/>
    <property type="match status" value="1"/>
</dbReference>
<dbReference type="Proteomes" id="UP000015105">
    <property type="component" value="Chromosome 7D"/>
</dbReference>
<keyword evidence="9 11" id="KW-0804">Transcription</keyword>
<dbReference type="AlphaFoldDB" id="A0A453QQX6"/>
<evidence type="ECO:0000256" key="2">
    <source>
        <dbReference type="ARBA" id="ARBA00004123"/>
    </source>
</evidence>
<evidence type="ECO:0000256" key="8">
    <source>
        <dbReference type="ARBA" id="ARBA00023015"/>
    </source>
</evidence>
<evidence type="ECO:0000256" key="1">
    <source>
        <dbReference type="ARBA" id="ARBA00003357"/>
    </source>
</evidence>
<dbReference type="STRING" id="200361.A0A453QQX6"/>
<evidence type="ECO:0000256" key="7">
    <source>
        <dbReference type="ARBA" id="ARBA00022833"/>
    </source>
</evidence>
<reference evidence="13" key="1">
    <citation type="journal article" date="2014" name="Science">
        <title>Ancient hybridizations among the ancestral genomes of bread wheat.</title>
        <authorList>
            <consortium name="International Wheat Genome Sequencing Consortium,"/>
            <person name="Marcussen T."/>
            <person name="Sandve S.R."/>
            <person name="Heier L."/>
            <person name="Spannagl M."/>
            <person name="Pfeifer M."/>
            <person name="Jakobsen K.S."/>
            <person name="Wulff B.B."/>
            <person name="Steuernagel B."/>
            <person name="Mayer K.F."/>
            <person name="Olsen O.A."/>
        </authorList>
    </citation>
    <scope>NUCLEOTIDE SEQUENCE [LARGE SCALE GENOMIC DNA]</scope>
    <source>
        <strain evidence="13">cv. AL8/78</strain>
    </source>
</reference>
<dbReference type="GO" id="GO:0008270">
    <property type="term" value="F:zinc ion binding"/>
    <property type="evidence" value="ECO:0007669"/>
    <property type="project" value="UniProtKB-KW"/>
</dbReference>
<dbReference type="EnsemblPlants" id="AET7Gv20287600.1">
    <property type="protein sequence ID" value="AET7Gv20287600.1"/>
    <property type="gene ID" value="AET7Gv20287600"/>
</dbReference>
<reference evidence="12" key="4">
    <citation type="submission" date="2019-03" db="UniProtKB">
        <authorList>
            <consortium name="EnsemblPlants"/>
        </authorList>
    </citation>
    <scope>IDENTIFICATION</scope>
</reference>
<evidence type="ECO:0000256" key="4">
    <source>
        <dbReference type="ARBA" id="ARBA00014973"/>
    </source>
</evidence>
<comment type="subcellular location">
    <subcellularLocation>
        <location evidence="2 11">Nucleus</location>
    </subcellularLocation>
</comment>
<dbReference type="GO" id="GO:0008023">
    <property type="term" value="C:transcription elongation factor complex"/>
    <property type="evidence" value="ECO:0007669"/>
    <property type="project" value="TreeGrafter"/>
</dbReference>
<evidence type="ECO:0000256" key="9">
    <source>
        <dbReference type="ARBA" id="ARBA00023163"/>
    </source>
</evidence>
<dbReference type="KEGG" id="ats:109742930"/>
<dbReference type="SUPFAM" id="SSF57783">
    <property type="entry name" value="Zinc beta-ribbon"/>
    <property type="match status" value="1"/>
</dbReference>
<name>A0A453QQX6_AEGTS</name>
<protein>
    <recommendedName>
        <fullName evidence="4 11">Transcription elongation factor 1 homolog</fullName>
    </recommendedName>
</protein>
<keyword evidence="10 11" id="KW-0539">Nucleus</keyword>
<keyword evidence="8 11" id="KW-0805">Transcription regulation</keyword>
<evidence type="ECO:0000313" key="13">
    <source>
        <dbReference type="Proteomes" id="UP000015105"/>
    </source>
</evidence>
<evidence type="ECO:0000256" key="5">
    <source>
        <dbReference type="ARBA" id="ARBA00022723"/>
    </source>
</evidence>
<dbReference type="InterPro" id="IPR038567">
    <property type="entry name" value="T_Elf1_sf"/>
</dbReference>
<organism evidence="12 13">
    <name type="scientific">Aegilops tauschii subsp. strangulata</name>
    <name type="common">Goatgrass</name>
    <dbReference type="NCBI Taxonomy" id="200361"/>
    <lineage>
        <taxon>Eukaryota</taxon>
        <taxon>Viridiplantae</taxon>
        <taxon>Streptophyta</taxon>
        <taxon>Embryophyta</taxon>
        <taxon>Tracheophyta</taxon>
        <taxon>Spermatophyta</taxon>
        <taxon>Magnoliopsida</taxon>
        <taxon>Liliopsida</taxon>
        <taxon>Poales</taxon>
        <taxon>Poaceae</taxon>
        <taxon>BOP clade</taxon>
        <taxon>Pooideae</taxon>
        <taxon>Triticodae</taxon>
        <taxon>Triticeae</taxon>
        <taxon>Triticinae</taxon>
        <taxon>Aegilops</taxon>
    </lineage>
</organism>
<comment type="function">
    <text evidence="1 11">Transcription elongation factor implicated in the maintenance of proper chromatin structure in actively transcribed regions.</text>
</comment>
<reference evidence="12" key="3">
    <citation type="journal article" date="2017" name="Nature">
        <title>Genome sequence of the progenitor of the wheat D genome Aegilops tauschii.</title>
        <authorList>
            <person name="Luo M.C."/>
            <person name="Gu Y.Q."/>
            <person name="Puiu D."/>
            <person name="Wang H."/>
            <person name="Twardziok S.O."/>
            <person name="Deal K.R."/>
            <person name="Huo N."/>
            <person name="Zhu T."/>
            <person name="Wang L."/>
            <person name="Wang Y."/>
            <person name="McGuire P.E."/>
            <person name="Liu S."/>
            <person name="Long H."/>
            <person name="Ramasamy R.K."/>
            <person name="Rodriguez J.C."/>
            <person name="Van S.L."/>
            <person name="Yuan L."/>
            <person name="Wang Z."/>
            <person name="Xia Z."/>
            <person name="Xiao L."/>
            <person name="Anderson O.D."/>
            <person name="Ouyang S."/>
            <person name="Liang Y."/>
            <person name="Zimin A.V."/>
            <person name="Pertea G."/>
            <person name="Qi P."/>
            <person name="Bennetzen J.L."/>
            <person name="Dai X."/>
            <person name="Dawson M.W."/>
            <person name="Muller H.G."/>
            <person name="Kugler K."/>
            <person name="Rivarola-Duarte L."/>
            <person name="Spannagl M."/>
            <person name="Mayer K.F.X."/>
            <person name="Lu F.H."/>
            <person name="Bevan M.W."/>
            <person name="Leroy P."/>
            <person name="Li P."/>
            <person name="You F.M."/>
            <person name="Sun Q."/>
            <person name="Liu Z."/>
            <person name="Lyons E."/>
            <person name="Wicker T."/>
            <person name="Salzberg S.L."/>
            <person name="Devos K.M."/>
            <person name="Dvorak J."/>
        </authorList>
    </citation>
    <scope>NUCLEOTIDE SEQUENCE [LARGE SCALE GENOMIC DNA]</scope>
    <source>
        <strain evidence="12">cv. AL8/78</strain>
    </source>
</reference>
<proteinExistence type="inferred from homology"/>
<dbReference type="GO" id="GO:0000993">
    <property type="term" value="F:RNA polymerase II complex binding"/>
    <property type="evidence" value="ECO:0007669"/>
    <property type="project" value="TreeGrafter"/>
</dbReference>
<dbReference type="Gene3D" id="2.20.25.190">
    <property type="match status" value="1"/>
</dbReference>
<dbReference type="GO" id="GO:0006368">
    <property type="term" value="P:transcription elongation by RNA polymerase II"/>
    <property type="evidence" value="ECO:0007669"/>
    <property type="project" value="TreeGrafter"/>
</dbReference>
<dbReference type="GeneID" id="109742930"/>
<keyword evidence="13" id="KW-1185">Reference proteome</keyword>
<reference evidence="12" key="5">
    <citation type="journal article" date="2021" name="G3 (Bethesda)">
        <title>Aegilops tauschii genome assembly Aet v5.0 features greater sequence contiguity and improved annotation.</title>
        <authorList>
            <person name="Wang L."/>
            <person name="Zhu T."/>
            <person name="Rodriguez J.C."/>
            <person name="Deal K.R."/>
            <person name="Dubcovsky J."/>
            <person name="McGuire P.E."/>
            <person name="Lux T."/>
            <person name="Spannagl M."/>
            <person name="Mayer K.F.X."/>
            <person name="Baldrich P."/>
            <person name="Meyers B.C."/>
            <person name="Huo N."/>
            <person name="Gu Y.Q."/>
            <person name="Zhou H."/>
            <person name="Devos K.M."/>
            <person name="Bennetzen J.L."/>
            <person name="Unver T."/>
            <person name="Budak H."/>
            <person name="Gulick P.J."/>
            <person name="Galiba G."/>
            <person name="Kalapos B."/>
            <person name="Nelson D.R."/>
            <person name="Li P."/>
            <person name="You F.M."/>
            <person name="Luo M.C."/>
            <person name="Dvorak J."/>
        </authorList>
    </citation>
    <scope>NUCLEOTIDE SEQUENCE [LARGE SCALE GENOMIC DNA]</scope>
    <source>
        <strain evidence="12">cv. AL8/78</strain>
    </source>
</reference>
<dbReference type="InterPro" id="IPR007808">
    <property type="entry name" value="Elf1"/>
</dbReference>
<dbReference type="FunFam" id="2.20.25.190:FF:000001">
    <property type="entry name" value="Transcription elongation factor 1 homolog"/>
    <property type="match status" value="1"/>
</dbReference>
<evidence type="ECO:0000256" key="3">
    <source>
        <dbReference type="ARBA" id="ARBA00009730"/>
    </source>
</evidence>
<comment type="similarity">
    <text evidence="3 11">Belongs to the ELOF1 family.</text>
</comment>
<evidence type="ECO:0000256" key="10">
    <source>
        <dbReference type="ARBA" id="ARBA00023242"/>
    </source>
</evidence>
<dbReference type="OrthoDB" id="445983at2759"/>
<evidence type="ECO:0000256" key="11">
    <source>
        <dbReference type="RuleBase" id="RU364033"/>
    </source>
</evidence>
<accession>A0A453QQX6</accession>
<keyword evidence="6 11" id="KW-0863">Zinc-finger</keyword>
<sequence length="104" mass="11618">MAKRKSMSSKMAQRKKPASKLDTAFCCPFCNHPGSVSCTIDLKLYVATAVCYGCQEFYHTTAHHLTEPVGIYHDWIDACEMANQGIKLQARQRRVGCDDDDSDA</sequence>
<reference evidence="13" key="2">
    <citation type="journal article" date="2017" name="Nat. Plants">
        <title>The Aegilops tauschii genome reveals multiple impacts of transposons.</title>
        <authorList>
            <person name="Zhao G."/>
            <person name="Zou C."/>
            <person name="Li K."/>
            <person name="Wang K."/>
            <person name="Li T."/>
            <person name="Gao L."/>
            <person name="Zhang X."/>
            <person name="Wang H."/>
            <person name="Yang Z."/>
            <person name="Liu X."/>
            <person name="Jiang W."/>
            <person name="Mao L."/>
            <person name="Kong X."/>
            <person name="Jiao Y."/>
            <person name="Jia J."/>
        </authorList>
    </citation>
    <scope>NUCLEOTIDE SEQUENCE [LARGE SCALE GENOMIC DNA]</scope>
    <source>
        <strain evidence="13">cv. AL8/78</strain>
    </source>
</reference>
<keyword evidence="5 11" id="KW-0479">Metal-binding</keyword>
<evidence type="ECO:0000256" key="6">
    <source>
        <dbReference type="ARBA" id="ARBA00022771"/>
    </source>
</evidence>
<dbReference type="Pfam" id="PF05129">
    <property type="entry name" value="Zn_ribbon_Elf1"/>
    <property type="match status" value="1"/>
</dbReference>
<evidence type="ECO:0000313" key="12">
    <source>
        <dbReference type="EnsemblPlants" id="AET7Gv20287600.1"/>
    </source>
</evidence>
<dbReference type="Gramene" id="AET7Gv20287600.1">
    <property type="protein sequence ID" value="AET7Gv20287600.1"/>
    <property type="gene ID" value="AET7Gv20287600"/>
</dbReference>
<dbReference type="PANTHER" id="PTHR20934">
    <property type="entry name" value="TRANSCRIPTION ELONGATION FACTOR 1 HOMOLOG"/>
    <property type="match status" value="1"/>
</dbReference>
<keyword evidence="7 11" id="KW-0862">Zinc</keyword>